<accession>A0A1G7D9K0</accession>
<dbReference type="EMBL" id="FNAD01000023">
    <property type="protein sequence ID" value="SDE48241.1"/>
    <property type="molecule type" value="Genomic_DNA"/>
</dbReference>
<dbReference type="GO" id="GO:0005886">
    <property type="term" value="C:plasma membrane"/>
    <property type="evidence" value="ECO:0007669"/>
    <property type="project" value="UniProtKB-SubCell"/>
</dbReference>
<evidence type="ECO:0000256" key="1">
    <source>
        <dbReference type="ARBA" id="ARBA00004651"/>
    </source>
</evidence>
<feature type="transmembrane region" description="Helical" evidence="7">
    <location>
        <begin position="127"/>
        <end position="154"/>
    </location>
</feature>
<sequence length="314" mass="31921">MGGRSIIKAAKRYGAESRGDAAAALTYYSVLSLFPAILVGTSLIGLLDEDATASLLDGIASLAPAESMSIIEDAVARLQMNPAAAGFVALAGLVAALWAASNYVAAFSRALNAVNGTGETRKWWTVLIVRVVLTLVVGALTAVCAVVAATGGSVARAIGRAAGADEAAATVWTWVKWPVITVLVVVIVALLYWLAPAKRSRFRERAAGAALAVVLWLAASALFGLYAASFASYDETYGALGGVIVFLVWLWITNAALLFGSEFNATADPEADTAGTAEGEAGEPSATEDDGGGGDGDGDGDGDASGNPGRTGHP</sequence>
<feature type="region of interest" description="Disordered" evidence="6">
    <location>
        <begin position="269"/>
        <end position="314"/>
    </location>
</feature>
<feature type="compositionally biased region" description="Acidic residues" evidence="6">
    <location>
        <begin position="286"/>
        <end position="302"/>
    </location>
</feature>
<dbReference type="InterPro" id="IPR017039">
    <property type="entry name" value="Virul_fac_BrkB"/>
</dbReference>
<feature type="compositionally biased region" description="Low complexity" evidence="6">
    <location>
        <begin position="272"/>
        <end position="285"/>
    </location>
</feature>
<feature type="transmembrane region" description="Helical" evidence="7">
    <location>
        <begin position="207"/>
        <end position="231"/>
    </location>
</feature>
<evidence type="ECO:0000256" key="4">
    <source>
        <dbReference type="ARBA" id="ARBA00022989"/>
    </source>
</evidence>
<keyword evidence="5 7" id="KW-0472">Membrane</keyword>
<evidence type="ECO:0000256" key="2">
    <source>
        <dbReference type="ARBA" id="ARBA00022475"/>
    </source>
</evidence>
<proteinExistence type="predicted"/>
<dbReference type="Pfam" id="PF03631">
    <property type="entry name" value="Virul_fac_BrkB"/>
    <property type="match status" value="1"/>
</dbReference>
<evidence type="ECO:0000256" key="5">
    <source>
        <dbReference type="ARBA" id="ARBA00023136"/>
    </source>
</evidence>
<name>A0A1G7D9K0_9ACTN</name>
<dbReference type="PANTHER" id="PTHR30213:SF0">
    <property type="entry name" value="UPF0761 MEMBRANE PROTEIN YIHY"/>
    <property type="match status" value="1"/>
</dbReference>
<dbReference type="OrthoDB" id="9781030at2"/>
<feature type="transmembrane region" description="Helical" evidence="7">
    <location>
        <begin position="174"/>
        <end position="195"/>
    </location>
</feature>
<evidence type="ECO:0000256" key="3">
    <source>
        <dbReference type="ARBA" id="ARBA00022692"/>
    </source>
</evidence>
<feature type="transmembrane region" description="Helical" evidence="7">
    <location>
        <begin position="83"/>
        <end position="106"/>
    </location>
</feature>
<dbReference type="PIRSF" id="PIRSF035875">
    <property type="entry name" value="RNase_BN"/>
    <property type="match status" value="1"/>
</dbReference>
<dbReference type="NCBIfam" id="TIGR00765">
    <property type="entry name" value="yihY_not_rbn"/>
    <property type="match status" value="1"/>
</dbReference>
<protein>
    <submittedName>
        <fullName evidence="8">Membrane protein</fullName>
    </submittedName>
</protein>
<evidence type="ECO:0000313" key="8">
    <source>
        <dbReference type="EMBL" id="SDE48241.1"/>
    </source>
</evidence>
<dbReference type="PANTHER" id="PTHR30213">
    <property type="entry name" value="INNER MEMBRANE PROTEIN YHJD"/>
    <property type="match status" value="1"/>
</dbReference>
<keyword evidence="9" id="KW-1185">Reference proteome</keyword>
<gene>
    <name evidence="8" type="ORF">SAMN05216270_12383</name>
</gene>
<evidence type="ECO:0000256" key="6">
    <source>
        <dbReference type="SAM" id="MobiDB-lite"/>
    </source>
</evidence>
<dbReference type="Proteomes" id="UP000198949">
    <property type="component" value="Unassembled WGS sequence"/>
</dbReference>
<comment type="subcellular location">
    <subcellularLocation>
        <location evidence="1">Cell membrane</location>
        <topology evidence="1">Multi-pass membrane protein</topology>
    </subcellularLocation>
</comment>
<dbReference type="RefSeq" id="WP_091040445.1">
    <property type="nucleotide sequence ID" value="NZ_FNAD01000023.1"/>
</dbReference>
<reference evidence="9" key="1">
    <citation type="submission" date="2016-10" db="EMBL/GenBank/DDBJ databases">
        <authorList>
            <person name="Varghese N."/>
            <person name="Submissions S."/>
        </authorList>
    </citation>
    <scope>NUCLEOTIDE SEQUENCE [LARGE SCALE GENOMIC DNA]</scope>
    <source>
        <strain evidence="9">CGMCC 4.3516</strain>
    </source>
</reference>
<evidence type="ECO:0000256" key="7">
    <source>
        <dbReference type="SAM" id="Phobius"/>
    </source>
</evidence>
<feature type="transmembrane region" description="Helical" evidence="7">
    <location>
        <begin position="21"/>
        <end position="47"/>
    </location>
</feature>
<keyword evidence="2" id="KW-1003">Cell membrane</keyword>
<feature type="transmembrane region" description="Helical" evidence="7">
    <location>
        <begin position="237"/>
        <end position="259"/>
    </location>
</feature>
<keyword evidence="3 7" id="KW-0812">Transmembrane</keyword>
<evidence type="ECO:0000313" key="9">
    <source>
        <dbReference type="Proteomes" id="UP000198949"/>
    </source>
</evidence>
<dbReference type="AlphaFoldDB" id="A0A1G7D9K0"/>
<organism evidence="8 9">
    <name type="scientific">Glycomyces harbinensis</name>
    <dbReference type="NCBI Taxonomy" id="58114"/>
    <lineage>
        <taxon>Bacteria</taxon>
        <taxon>Bacillati</taxon>
        <taxon>Actinomycetota</taxon>
        <taxon>Actinomycetes</taxon>
        <taxon>Glycomycetales</taxon>
        <taxon>Glycomycetaceae</taxon>
        <taxon>Glycomyces</taxon>
    </lineage>
</organism>
<keyword evidence="4 7" id="KW-1133">Transmembrane helix</keyword>